<name>A0A2A4YZP4_9PROT</name>
<dbReference type="Gene3D" id="3.40.50.12780">
    <property type="entry name" value="N-terminal domain of ligase-like"/>
    <property type="match status" value="1"/>
</dbReference>
<comment type="catalytic activity">
    <reaction evidence="3">
        <text>3-(methylsulfanyl)propanoate + ATP + CoA = 3-(methylsulfanyl)propanoyl-CoA + AMP + diphosphate</text>
        <dbReference type="Rhea" id="RHEA:43052"/>
        <dbReference type="ChEBI" id="CHEBI:30616"/>
        <dbReference type="ChEBI" id="CHEBI:33019"/>
        <dbReference type="ChEBI" id="CHEBI:49016"/>
        <dbReference type="ChEBI" id="CHEBI:57287"/>
        <dbReference type="ChEBI" id="CHEBI:82815"/>
        <dbReference type="ChEBI" id="CHEBI:456215"/>
        <dbReference type="EC" id="6.2.1.44"/>
    </reaction>
    <physiologicalReaction direction="left-to-right" evidence="3">
        <dbReference type="Rhea" id="RHEA:43053"/>
    </physiologicalReaction>
</comment>
<evidence type="ECO:0000259" key="6">
    <source>
        <dbReference type="Pfam" id="PF00501"/>
    </source>
</evidence>
<dbReference type="InterPro" id="IPR045851">
    <property type="entry name" value="AMP-bd_C_sf"/>
</dbReference>
<dbReference type="EMBL" id="NVUS01000012">
    <property type="protein sequence ID" value="PCJ00354.1"/>
    <property type="molecule type" value="Genomic_DNA"/>
</dbReference>
<sequence length="515" mass="57323">MTEPIVDIESNSLATITTPECTINQLELERRVAKAAGGFEDIGVGNGGVVALLMRNDIPFIEAYIATQKAGAYSVPVNWHSTPIEIEYVLKDCAATLLIVHADLYRTIADRIPAGCTILIASTPDYIQEAFKLAKEDCATPEGMTDWRQWIEEQNPRIGPDAPQHGAIIYTSGTTGKPKGVKRLPMAPDLLARNIEVFRKTYGLAPDVRALMVTPLYHASPNGFARYTAINGELLVLLPRFDAEDFLRQIEKYKINTITVVPTIFIKLLKLPKEVRDRYDTSSLKWVSHTASACPVEVKQEMIKWWGPILHEVYGGTETGIALHCTSEEWLRKPGTVGHCIKGCEIRIYSETGQILPVGTSGEIFVKNTAYADFTYINLPEERAAVDRDGFVSIGDIGYLDDDGYLFISDRKRDMVIFGGTNIYPAEIESALILHEKIADCAVIGIPDDEFGEVVAAYIKPVEGVVVTEEDLNLFLAEKIAKYKIPRSYIFVNNLPREESGKLMKRKLRDLHISN</sequence>
<dbReference type="Gene3D" id="3.30.300.30">
    <property type="match status" value="1"/>
</dbReference>
<protein>
    <recommendedName>
        <fullName evidence="5">3-methylmercaptopropionyl-CoA ligase</fullName>
        <ecNumber evidence="4">6.2.1.44</ecNumber>
    </recommendedName>
</protein>
<keyword evidence="2 8" id="KW-0436">Ligase</keyword>
<comment type="caution">
    <text evidence="8">The sequence shown here is derived from an EMBL/GenBank/DDBJ whole genome shotgun (WGS) entry which is preliminary data.</text>
</comment>
<comment type="similarity">
    <text evidence="1">Belongs to the ATP-dependent AMP-binding enzyme family.</text>
</comment>
<evidence type="ECO:0000313" key="8">
    <source>
        <dbReference type="EMBL" id="PCJ00354.1"/>
    </source>
</evidence>
<evidence type="ECO:0000259" key="7">
    <source>
        <dbReference type="Pfam" id="PF13193"/>
    </source>
</evidence>
<dbReference type="FunFam" id="3.30.300.30:FF:000008">
    <property type="entry name" value="2,3-dihydroxybenzoate-AMP ligase"/>
    <property type="match status" value="1"/>
</dbReference>
<dbReference type="InterPro" id="IPR025110">
    <property type="entry name" value="AMP-bd_C"/>
</dbReference>
<dbReference type="PANTHER" id="PTHR24096:SF323">
    <property type="entry name" value="BLR3536 PROTEIN"/>
    <property type="match status" value="1"/>
</dbReference>
<evidence type="ECO:0000256" key="5">
    <source>
        <dbReference type="ARBA" id="ARBA00067668"/>
    </source>
</evidence>
<dbReference type="Pfam" id="PF13193">
    <property type="entry name" value="AMP-binding_C"/>
    <property type="match status" value="1"/>
</dbReference>
<dbReference type="InterPro" id="IPR042099">
    <property type="entry name" value="ANL_N_sf"/>
</dbReference>
<dbReference type="EC" id="6.2.1.44" evidence="4"/>
<dbReference type="GO" id="GO:0016405">
    <property type="term" value="F:CoA-ligase activity"/>
    <property type="evidence" value="ECO:0007669"/>
    <property type="project" value="TreeGrafter"/>
</dbReference>
<evidence type="ECO:0000256" key="2">
    <source>
        <dbReference type="ARBA" id="ARBA00022598"/>
    </source>
</evidence>
<feature type="domain" description="AMP-binding enzyme C-terminal" evidence="7">
    <location>
        <begin position="427"/>
        <end position="502"/>
    </location>
</feature>
<accession>A0A2A4YZP4</accession>
<evidence type="ECO:0000256" key="4">
    <source>
        <dbReference type="ARBA" id="ARBA00066616"/>
    </source>
</evidence>
<dbReference type="InterPro" id="IPR000873">
    <property type="entry name" value="AMP-dep_synth/lig_dom"/>
</dbReference>
<evidence type="ECO:0000256" key="3">
    <source>
        <dbReference type="ARBA" id="ARBA00051915"/>
    </source>
</evidence>
<feature type="domain" description="AMP-dependent synthetase/ligase" evidence="6">
    <location>
        <begin position="27"/>
        <end position="369"/>
    </location>
</feature>
<reference evidence="8" key="2">
    <citation type="journal article" date="2018" name="ISME J.">
        <title>A dynamic microbial community with high functional redundancy inhabits the cold, oxic subseafloor aquifer.</title>
        <authorList>
            <person name="Tully B.J."/>
            <person name="Wheat C.G."/>
            <person name="Glazer B.T."/>
            <person name="Huber J.A."/>
        </authorList>
    </citation>
    <scope>NUCLEOTIDE SEQUENCE</scope>
    <source>
        <strain evidence="8">NORP83</strain>
    </source>
</reference>
<dbReference type="AlphaFoldDB" id="A0A2A4YZP4"/>
<evidence type="ECO:0000256" key="1">
    <source>
        <dbReference type="ARBA" id="ARBA00006432"/>
    </source>
</evidence>
<dbReference type="InterPro" id="IPR020845">
    <property type="entry name" value="AMP-binding_CS"/>
</dbReference>
<dbReference type="Pfam" id="PF00501">
    <property type="entry name" value="AMP-binding"/>
    <property type="match status" value="1"/>
</dbReference>
<gene>
    <name evidence="8" type="ORF">COB13_10055</name>
</gene>
<dbReference type="PROSITE" id="PS00455">
    <property type="entry name" value="AMP_BINDING"/>
    <property type="match status" value="1"/>
</dbReference>
<dbReference type="SUPFAM" id="SSF56801">
    <property type="entry name" value="Acetyl-CoA synthetase-like"/>
    <property type="match status" value="1"/>
</dbReference>
<reference key="1">
    <citation type="submission" date="2017-08" db="EMBL/GenBank/DDBJ databases">
        <title>A dynamic microbial community with high functional redundancy inhabits the cold, oxic subseafloor aquifer.</title>
        <authorList>
            <person name="Tully B.J."/>
            <person name="Wheat C.G."/>
            <person name="Glazer B.T."/>
            <person name="Huber J.A."/>
        </authorList>
    </citation>
    <scope>NUCLEOTIDE SEQUENCE [LARGE SCALE GENOMIC DNA]</scope>
</reference>
<dbReference type="PANTHER" id="PTHR24096">
    <property type="entry name" value="LONG-CHAIN-FATTY-ACID--COA LIGASE"/>
    <property type="match status" value="1"/>
</dbReference>
<organism evidence="8">
    <name type="scientific">OCS116 cluster bacterium</name>
    <dbReference type="NCBI Taxonomy" id="2030921"/>
    <lineage>
        <taxon>Bacteria</taxon>
        <taxon>Pseudomonadati</taxon>
        <taxon>Pseudomonadota</taxon>
        <taxon>Alphaproteobacteria</taxon>
        <taxon>OCS116 cluster</taxon>
    </lineage>
</organism>
<proteinExistence type="inferred from homology"/>